<dbReference type="InterPro" id="IPR010280">
    <property type="entry name" value="U5_MeTrfase_fam"/>
</dbReference>
<dbReference type="PANTHER" id="PTHR11061:SF49">
    <property type="entry name" value="23S RRNA (URACIL(1939)-C(5))-METHYLTRANSFERASE RLMD"/>
    <property type="match status" value="1"/>
</dbReference>
<gene>
    <name evidence="9" type="ORF">ABIE08_000008</name>
</gene>
<evidence type="ECO:0000313" key="9">
    <source>
        <dbReference type="EMBL" id="MET4632095.1"/>
    </source>
</evidence>
<dbReference type="Pfam" id="PF05958">
    <property type="entry name" value="tRNA_U5-meth_tr"/>
    <property type="match status" value="1"/>
</dbReference>
<feature type="binding site" evidence="6">
    <location>
        <position position="274"/>
    </location>
    <ligand>
        <name>S-adenosyl-L-methionine</name>
        <dbReference type="ChEBI" id="CHEBI:59789"/>
    </ligand>
</feature>
<dbReference type="PANTHER" id="PTHR11061">
    <property type="entry name" value="RNA M5U METHYLTRANSFERASE"/>
    <property type="match status" value="1"/>
</dbReference>
<dbReference type="RefSeq" id="WP_354547810.1">
    <property type="nucleotide sequence ID" value="NZ_JBEPSM010000001.1"/>
</dbReference>
<feature type="active site" description="Nucleophile" evidence="6">
    <location>
        <position position="368"/>
    </location>
</feature>
<keyword evidence="5" id="KW-0411">Iron-sulfur</keyword>
<keyword evidence="10" id="KW-1185">Reference proteome</keyword>
<comment type="caution">
    <text evidence="9">The sequence shown here is derived from an EMBL/GenBank/DDBJ whole genome shotgun (WGS) entry which is preliminary data.</text>
</comment>
<keyword evidence="2 6" id="KW-0489">Methyltransferase</keyword>
<keyword evidence="3 6" id="KW-0808">Transferase</keyword>
<comment type="similarity">
    <text evidence="6">Belongs to the class I-like SAM-binding methyltransferase superfamily. RNA M5U methyltransferase family.</text>
</comment>
<keyword evidence="4 6" id="KW-0949">S-adenosyl-L-methionine</keyword>
<evidence type="ECO:0000256" key="5">
    <source>
        <dbReference type="ARBA" id="ARBA00023014"/>
    </source>
</evidence>
<accession>A0ABV2QUL7</accession>
<feature type="binding site" evidence="6">
    <location>
        <position position="342"/>
    </location>
    <ligand>
        <name>S-adenosyl-L-methionine</name>
        <dbReference type="ChEBI" id="CHEBI:59789"/>
    </ligand>
</feature>
<protein>
    <submittedName>
        <fullName evidence="9">23S rRNA (Uracil1939-C5)-methyltransferase</fullName>
        <ecNumber evidence="9">2.1.1.190</ecNumber>
    </submittedName>
</protein>
<dbReference type="Proteomes" id="UP001549321">
    <property type="component" value="Unassembled WGS sequence"/>
</dbReference>
<dbReference type="Gene3D" id="3.40.50.150">
    <property type="entry name" value="Vaccinia Virus protein VP39"/>
    <property type="match status" value="1"/>
</dbReference>
<evidence type="ECO:0000256" key="3">
    <source>
        <dbReference type="ARBA" id="ARBA00022679"/>
    </source>
</evidence>
<evidence type="ECO:0000313" key="10">
    <source>
        <dbReference type="Proteomes" id="UP001549321"/>
    </source>
</evidence>
<organism evidence="9 10">
    <name type="scientific">Kaistia defluvii</name>
    <dbReference type="NCBI Taxonomy" id="410841"/>
    <lineage>
        <taxon>Bacteria</taxon>
        <taxon>Pseudomonadati</taxon>
        <taxon>Pseudomonadota</taxon>
        <taxon>Alphaproteobacteria</taxon>
        <taxon>Hyphomicrobiales</taxon>
        <taxon>Kaistiaceae</taxon>
        <taxon>Kaistia</taxon>
    </lineage>
</organism>
<dbReference type="Gene3D" id="2.40.50.1070">
    <property type="match status" value="1"/>
</dbReference>
<dbReference type="SUPFAM" id="SSF50249">
    <property type="entry name" value="Nucleic acid-binding proteins"/>
    <property type="match status" value="1"/>
</dbReference>
<dbReference type="PROSITE" id="PS50926">
    <property type="entry name" value="TRAM"/>
    <property type="match status" value="1"/>
</dbReference>
<dbReference type="InterPro" id="IPR012340">
    <property type="entry name" value="NA-bd_OB-fold"/>
</dbReference>
<evidence type="ECO:0000256" key="6">
    <source>
        <dbReference type="PROSITE-ProRule" id="PRU01024"/>
    </source>
</evidence>
<evidence type="ECO:0000256" key="7">
    <source>
        <dbReference type="PROSITE-ProRule" id="PRU10015"/>
    </source>
</evidence>
<feature type="binding site" evidence="6">
    <location>
        <position position="294"/>
    </location>
    <ligand>
        <name>S-adenosyl-L-methionine</name>
        <dbReference type="ChEBI" id="CHEBI:59789"/>
    </ligand>
</feature>
<feature type="domain" description="TRAM" evidence="8">
    <location>
        <begin position="1"/>
        <end position="54"/>
    </location>
</feature>
<dbReference type="EMBL" id="JBEPSM010000001">
    <property type="protein sequence ID" value="MET4632095.1"/>
    <property type="molecule type" value="Genomic_DNA"/>
</dbReference>
<dbReference type="Pfam" id="PF01938">
    <property type="entry name" value="TRAM"/>
    <property type="match status" value="1"/>
</dbReference>
<proteinExistence type="inferred from homology"/>
<name>A0ABV2QUL7_9HYPH</name>
<reference evidence="9 10" key="1">
    <citation type="submission" date="2024-06" db="EMBL/GenBank/DDBJ databases">
        <title>Sorghum-associated microbial communities from plants grown in Nebraska, USA.</title>
        <authorList>
            <person name="Schachtman D."/>
        </authorList>
    </citation>
    <scope>NUCLEOTIDE SEQUENCE [LARGE SCALE GENOMIC DNA]</scope>
    <source>
        <strain evidence="9 10">3207</strain>
    </source>
</reference>
<feature type="active site" evidence="7">
    <location>
        <position position="368"/>
    </location>
</feature>
<dbReference type="GO" id="GO:0008168">
    <property type="term" value="F:methyltransferase activity"/>
    <property type="evidence" value="ECO:0007669"/>
    <property type="project" value="UniProtKB-KW"/>
</dbReference>
<dbReference type="InterPro" id="IPR029063">
    <property type="entry name" value="SAM-dependent_MTases_sf"/>
</dbReference>
<evidence type="ECO:0000256" key="4">
    <source>
        <dbReference type="ARBA" id="ARBA00022691"/>
    </source>
</evidence>
<dbReference type="Gene3D" id="2.40.50.140">
    <property type="entry name" value="Nucleic acid-binding proteins"/>
    <property type="match status" value="1"/>
</dbReference>
<evidence type="ECO:0000259" key="8">
    <source>
        <dbReference type="PROSITE" id="PS50926"/>
    </source>
</evidence>
<dbReference type="PROSITE" id="PS01230">
    <property type="entry name" value="TRMA_1"/>
    <property type="match status" value="1"/>
</dbReference>
<keyword evidence="1" id="KW-0004">4Fe-4S</keyword>
<evidence type="ECO:0000256" key="1">
    <source>
        <dbReference type="ARBA" id="ARBA00022485"/>
    </source>
</evidence>
<evidence type="ECO:0000256" key="2">
    <source>
        <dbReference type="ARBA" id="ARBA00022603"/>
    </source>
</evidence>
<dbReference type="PROSITE" id="PS51687">
    <property type="entry name" value="SAM_MT_RNA_M5U"/>
    <property type="match status" value="1"/>
</dbReference>
<dbReference type="SUPFAM" id="SSF53335">
    <property type="entry name" value="S-adenosyl-L-methionine-dependent methyltransferases"/>
    <property type="match status" value="1"/>
</dbReference>
<keyword evidence="1" id="KW-0479">Metal-binding</keyword>
<sequence>MAETLTITSLGHEGDGIAETASGQKVFVPFTLPGEVVTADIDGERGHLVSIITPSPDRIAPACRHFTVCGGCSLQHWAPEKYQAWKRELVVHAFAQRGIETEVNPVIPVAPHSRRRAVFTLSRTEQGVVLGFNKRESHDILAIEECPLLVPEIETRRDKLAALADRLMDRGKRARMTVVSTDTGLDVSLEGARKPGRADYEALGRAAVDGSISRLTVDGAEIFMSRVPEIRNDPIVLYPSAGGFLQATASSELAMADLVDAAIGKSGGPVLDLFSGIGTFTLKLARRFPVLAVEGETKLLQALDRSMRFSTGIRAVTTRRRDLFLNPMAPVELKEFKAVVFDPPRAGAKAQAETLAKSIVPKIVGVSCNPATLARDARILIDGGYKLTSVTPVDQFLWSGHVEVVATFELARKSASKGRPVRLS</sequence>
<dbReference type="GO" id="GO:0032259">
    <property type="term" value="P:methylation"/>
    <property type="evidence" value="ECO:0007669"/>
    <property type="project" value="UniProtKB-KW"/>
</dbReference>
<dbReference type="EC" id="2.1.1.190" evidence="9"/>
<dbReference type="InterPro" id="IPR030390">
    <property type="entry name" value="MeTrfase_TrmA_AS"/>
</dbReference>
<keyword evidence="1" id="KW-0408">Iron</keyword>
<dbReference type="InterPro" id="IPR002792">
    <property type="entry name" value="TRAM_dom"/>
</dbReference>
<feature type="binding site" evidence="6">
    <location>
        <position position="246"/>
    </location>
    <ligand>
        <name>S-adenosyl-L-methionine</name>
        <dbReference type="ChEBI" id="CHEBI:59789"/>
    </ligand>
</feature>